<sequence length="829" mass="94450">MERETQIAEKLLSWDNESNALAPLSENQLKSIELLYETSDDRPFPSELPVGDDVALYHKHSDTEDLEEFNLLNFSTTSELNYAKIENAQQFLSWFTSVEEQLVEDENILYKAYIDELSKHCNQYTMLFDNICKALESLELLREKYAFVSNKTNSLHEACEHLLAQQTNLVGSAETISEKLNYFNDLEVLSQKIASPTLSVVNESFMPLLTRLDECISYVEENISYKESPAYLQRFRHLQSQALGMIRSYVVATLQQATQQVLPRRDSLSPTENAFTLYYGKFRSHAPRIHALMKQIEERVEKNPDYLVLLSDCHQCYFNQRDILLGPSVSAAISDLAEKHQKDHCSLVRSGCSFLLHICEDEHQLFHQFFSQNTPSLEEFLEGLCIRLYDILRPIIIHINHLETLAELCGILKVEMLEEHMQYGANELEAVKAVVRQMLEDVQERLAYRTHIYMQTDILNYNPGPGDLAYPDKLEMMESIAESLNLGGLSRASSRASLTSINSSSNAVITSTTKNSDSSEKGDNEKEGSVKDFEPYEPPRRAVTYSPADLHGMWYPTVRRTLVCLSKLYRCLDKTIFQGLSQEVLTMCIQSLISASQTISKNKTLLDGQLFEIKHLLILREQIAPFQIDFAIKETALDFSQVKVAAYGLLQNRTHLLSLNSSNAILEFLLQGTPHVIEHLIDSKKAVDKQLKIVCEEFISHTTTFLISSLQDFLTKAKVITEMQNTPSSQNISLSQQPFASAEKLSQLISDSIRSLKTKLPTLHRCMSLYLANPDTEYILLRPVKTQIQTSFEQLLQLIRVNYTEEEQVIIACPSLEQITILLSPSVTR</sequence>
<dbReference type="Proteomes" id="UP000827092">
    <property type="component" value="Unassembled WGS sequence"/>
</dbReference>
<evidence type="ECO:0000313" key="13">
    <source>
        <dbReference type="Proteomes" id="UP000827092"/>
    </source>
</evidence>
<evidence type="ECO:0000256" key="5">
    <source>
        <dbReference type="ARBA" id="ARBA00022927"/>
    </source>
</evidence>
<keyword evidence="5" id="KW-0653">Protein transport</keyword>
<evidence type="ECO:0000259" key="11">
    <source>
        <dbReference type="Pfam" id="PF20671"/>
    </source>
</evidence>
<proteinExistence type="inferred from homology"/>
<dbReference type="Pfam" id="PF04136">
    <property type="entry name" value="COG3_N"/>
    <property type="match status" value="1"/>
</dbReference>
<dbReference type="GO" id="GO:0006886">
    <property type="term" value="P:intracellular protein transport"/>
    <property type="evidence" value="ECO:0007669"/>
    <property type="project" value="InterPro"/>
</dbReference>
<comment type="caution">
    <text evidence="12">The sequence shown here is derived from an EMBL/GenBank/DDBJ whole genome shotgun (WGS) entry which is preliminary data.</text>
</comment>
<dbReference type="GO" id="GO:0000139">
    <property type="term" value="C:Golgi membrane"/>
    <property type="evidence" value="ECO:0007669"/>
    <property type="project" value="UniProtKB-SubCell"/>
</dbReference>
<protein>
    <recommendedName>
        <fullName evidence="3">Conserved oligomeric Golgi complex subunit 3</fullName>
    </recommendedName>
    <alternativeName>
        <fullName evidence="8">Component of oligomeric Golgi complex 3</fullName>
    </alternativeName>
</protein>
<gene>
    <name evidence="12" type="ORF">JTE90_011223</name>
</gene>
<dbReference type="PANTHER" id="PTHR13302">
    <property type="entry name" value="CONSERVED OLIGOMERIC GOLGI COMPLEX COMPONENT 3"/>
    <property type="match status" value="1"/>
</dbReference>
<feature type="compositionally biased region" description="Polar residues" evidence="9">
    <location>
        <begin position="507"/>
        <end position="516"/>
    </location>
</feature>
<evidence type="ECO:0000256" key="6">
    <source>
        <dbReference type="ARBA" id="ARBA00023034"/>
    </source>
</evidence>
<dbReference type="PANTHER" id="PTHR13302:SF8">
    <property type="entry name" value="CONSERVED OLIGOMERIC GOLGI COMPLEX SUBUNIT 3"/>
    <property type="match status" value="1"/>
</dbReference>
<feature type="domain" description="Conserved oligomeric Golgi complex subunit 3 C-terminal" evidence="11">
    <location>
        <begin position="276"/>
        <end position="642"/>
    </location>
</feature>
<dbReference type="GO" id="GO:0006891">
    <property type="term" value="P:intra-Golgi vesicle-mediated transport"/>
    <property type="evidence" value="ECO:0007669"/>
    <property type="project" value="TreeGrafter"/>
</dbReference>
<keyword evidence="4" id="KW-0813">Transport</keyword>
<keyword evidence="7" id="KW-0472">Membrane</keyword>
<evidence type="ECO:0000256" key="1">
    <source>
        <dbReference type="ARBA" id="ARBA00004395"/>
    </source>
</evidence>
<name>A0AAV6VZT8_9ARAC</name>
<keyword evidence="6" id="KW-0333">Golgi apparatus</keyword>
<feature type="domain" description="Conserved oligomeric Golgi complex subunit 3 N-terminal" evidence="10">
    <location>
        <begin position="113"/>
        <end position="256"/>
    </location>
</feature>
<evidence type="ECO:0000256" key="2">
    <source>
        <dbReference type="ARBA" id="ARBA00009936"/>
    </source>
</evidence>
<comment type="subcellular location">
    <subcellularLocation>
        <location evidence="1">Golgi apparatus membrane</location>
        <topology evidence="1">Peripheral membrane protein</topology>
    </subcellularLocation>
</comment>
<dbReference type="GO" id="GO:0007030">
    <property type="term" value="P:Golgi organization"/>
    <property type="evidence" value="ECO:0007669"/>
    <property type="project" value="TreeGrafter"/>
</dbReference>
<evidence type="ECO:0000256" key="3">
    <source>
        <dbReference type="ARBA" id="ARBA00020976"/>
    </source>
</evidence>
<dbReference type="EMBL" id="JAFNEN010000004">
    <property type="protein sequence ID" value="KAG8201548.1"/>
    <property type="molecule type" value="Genomic_DNA"/>
</dbReference>
<evidence type="ECO:0000259" key="10">
    <source>
        <dbReference type="Pfam" id="PF04136"/>
    </source>
</evidence>
<feature type="region of interest" description="Disordered" evidence="9">
    <location>
        <begin position="507"/>
        <end position="538"/>
    </location>
</feature>
<evidence type="ECO:0000256" key="9">
    <source>
        <dbReference type="SAM" id="MobiDB-lite"/>
    </source>
</evidence>
<comment type="similarity">
    <text evidence="2">Belongs to the COG3 family.</text>
</comment>
<dbReference type="InterPro" id="IPR048320">
    <property type="entry name" value="COG3_N"/>
</dbReference>
<evidence type="ECO:0000256" key="4">
    <source>
        <dbReference type="ARBA" id="ARBA00022448"/>
    </source>
</evidence>
<evidence type="ECO:0000313" key="12">
    <source>
        <dbReference type="EMBL" id="KAG8201548.1"/>
    </source>
</evidence>
<feature type="compositionally biased region" description="Basic and acidic residues" evidence="9">
    <location>
        <begin position="517"/>
        <end position="538"/>
    </location>
</feature>
<dbReference type="GO" id="GO:0005801">
    <property type="term" value="C:cis-Golgi network"/>
    <property type="evidence" value="ECO:0007669"/>
    <property type="project" value="InterPro"/>
</dbReference>
<dbReference type="InterPro" id="IPR007265">
    <property type="entry name" value="COG_su3"/>
</dbReference>
<reference evidence="12 13" key="1">
    <citation type="journal article" date="2022" name="Nat. Ecol. Evol.">
        <title>A masculinizing supergene underlies an exaggerated male reproductive morph in a spider.</title>
        <authorList>
            <person name="Hendrickx F."/>
            <person name="De Corte Z."/>
            <person name="Sonet G."/>
            <person name="Van Belleghem S.M."/>
            <person name="Kostlbacher S."/>
            <person name="Vangestel C."/>
        </authorList>
    </citation>
    <scope>NUCLEOTIDE SEQUENCE [LARGE SCALE GENOMIC DNA]</scope>
    <source>
        <strain evidence="12">W744_W776</strain>
    </source>
</reference>
<evidence type="ECO:0000256" key="8">
    <source>
        <dbReference type="ARBA" id="ARBA00031339"/>
    </source>
</evidence>
<keyword evidence="13" id="KW-1185">Reference proteome</keyword>
<organism evidence="12 13">
    <name type="scientific">Oedothorax gibbosus</name>
    <dbReference type="NCBI Taxonomy" id="931172"/>
    <lineage>
        <taxon>Eukaryota</taxon>
        <taxon>Metazoa</taxon>
        <taxon>Ecdysozoa</taxon>
        <taxon>Arthropoda</taxon>
        <taxon>Chelicerata</taxon>
        <taxon>Arachnida</taxon>
        <taxon>Araneae</taxon>
        <taxon>Araneomorphae</taxon>
        <taxon>Entelegynae</taxon>
        <taxon>Araneoidea</taxon>
        <taxon>Linyphiidae</taxon>
        <taxon>Erigoninae</taxon>
        <taxon>Oedothorax</taxon>
    </lineage>
</organism>
<evidence type="ECO:0000256" key="7">
    <source>
        <dbReference type="ARBA" id="ARBA00023136"/>
    </source>
</evidence>
<accession>A0AAV6VZT8</accession>
<dbReference type="Pfam" id="PF20671">
    <property type="entry name" value="COG3_C"/>
    <property type="match status" value="1"/>
</dbReference>
<dbReference type="GO" id="GO:0017119">
    <property type="term" value="C:Golgi transport complex"/>
    <property type="evidence" value="ECO:0007669"/>
    <property type="project" value="TreeGrafter"/>
</dbReference>
<dbReference type="AlphaFoldDB" id="A0AAV6VZT8"/>
<dbReference type="InterPro" id="IPR048685">
    <property type="entry name" value="COG3_C"/>
</dbReference>